<dbReference type="Proteomes" id="UP000002640">
    <property type="component" value="Unassembled WGS sequence"/>
</dbReference>
<reference evidence="1 2" key="1">
    <citation type="journal article" date="2006" name="Science">
        <title>Phytophthora genome sequences uncover evolutionary origins and mechanisms of pathogenesis.</title>
        <authorList>
            <person name="Tyler B.M."/>
            <person name="Tripathy S."/>
            <person name="Zhang X."/>
            <person name="Dehal P."/>
            <person name="Jiang R.H."/>
            <person name="Aerts A."/>
            <person name="Arredondo F.D."/>
            <person name="Baxter L."/>
            <person name="Bensasson D."/>
            <person name="Beynon J.L."/>
            <person name="Chapman J."/>
            <person name="Damasceno C.M."/>
            <person name="Dorrance A.E."/>
            <person name="Dou D."/>
            <person name="Dickerman A.W."/>
            <person name="Dubchak I.L."/>
            <person name="Garbelotto M."/>
            <person name="Gijzen M."/>
            <person name="Gordon S.G."/>
            <person name="Govers F."/>
            <person name="Grunwald N.J."/>
            <person name="Huang W."/>
            <person name="Ivors K.L."/>
            <person name="Jones R.W."/>
            <person name="Kamoun S."/>
            <person name="Krampis K."/>
            <person name="Lamour K.H."/>
            <person name="Lee M.K."/>
            <person name="McDonald W.H."/>
            <person name="Medina M."/>
            <person name="Meijer H.J."/>
            <person name="Nordberg E.K."/>
            <person name="Maclean D.J."/>
            <person name="Ospina-Giraldo M.D."/>
            <person name="Morris P.F."/>
            <person name="Phuntumart V."/>
            <person name="Putnam N.H."/>
            <person name="Rash S."/>
            <person name="Rose J.K."/>
            <person name="Sakihama Y."/>
            <person name="Salamov A.A."/>
            <person name="Savidor A."/>
            <person name="Scheuring C.F."/>
            <person name="Smith B.M."/>
            <person name="Sobral B.W."/>
            <person name="Terry A."/>
            <person name="Torto-Alalibo T.A."/>
            <person name="Win J."/>
            <person name="Xu Z."/>
            <person name="Zhang H."/>
            <person name="Grigoriev I.V."/>
            <person name="Rokhsar D.S."/>
            <person name="Boore J.L."/>
        </authorList>
    </citation>
    <scope>NUCLEOTIDE SEQUENCE [LARGE SCALE GENOMIC DNA]</scope>
    <source>
        <strain evidence="1 2">P6497</strain>
    </source>
</reference>
<dbReference type="AlphaFoldDB" id="G5A889"/>
<dbReference type="InterPro" id="IPR012337">
    <property type="entry name" value="RNaseH-like_sf"/>
</dbReference>
<feature type="non-terminal residue" evidence="1">
    <location>
        <position position="1"/>
    </location>
</feature>
<dbReference type="SMR" id="G5A889"/>
<evidence type="ECO:0000313" key="1">
    <source>
        <dbReference type="EMBL" id="EGZ08115.1"/>
    </source>
</evidence>
<name>G5A889_PHYSP</name>
<dbReference type="PANTHER" id="PTHR40866">
    <property type="entry name" value="BED-TYPE DOMAIN-CONTAINING PROTEIN"/>
    <property type="match status" value="1"/>
</dbReference>
<dbReference type="PANTHER" id="PTHR40866:SF1">
    <property type="entry name" value="BED-TYPE DOMAIN-CONTAINING PROTEIN"/>
    <property type="match status" value="1"/>
</dbReference>
<sequence length="332" mass="37283">LATTKTLVEGMIGVDMQGACGAMYDGWTCNLEHYVVVFGVFCKNGKLEQPLLAIAPMGEGDLTAPAHCAFITRVFEKYNQSLESLAFLIGDNCATNRAAATRLEVPLIGCASHRFNLAVNKYLEDYTEEVSVVSALMQALPTINNRAALKDQTKLSPLRPNVTRWGSTFKMLARYVRIRDDIKQVEAVFDLIPTAAMHERIKSLLEDLRIFDSVTVALHSDDLSLADVRVLFDSIVERFPLLKPKLGPTASIVHSPSFETAAVKVCYYFRKMMPPTSNRCKRLFSQAKLVITPQRSSLLPENFEMSMFLRANRRYWDVNTVNDVYRQLRGSS</sequence>
<dbReference type="GeneID" id="20661032"/>
<protein>
    <recommendedName>
        <fullName evidence="3">HAT C-terminal dimerisation domain-containing protein</fullName>
    </recommendedName>
</protein>
<dbReference type="EMBL" id="JH159161">
    <property type="protein sequence ID" value="EGZ08115.1"/>
    <property type="molecule type" value="Genomic_DNA"/>
</dbReference>
<evidence type="ECO:0000313" key="2">
    <source>
        <dbReference type="Proteomes" id="UP000002640"/>
    </source>
</evidence>
<dbReference type="KEGG" id="psoj:PHYSODRAFT_526629"/>
<dbReference type="OMA" id="PTINNRA"/>
<gene>
    <name evidence="1" type="ORF">PHYSODRAFT_526629</name>
</gene>
<evidence type="ECO:0008006" key="3">
    <source>
        <dbReference type="Google" id="ProtNLM"/>
    </source>
</evidence>
<organism evidence="1 2">
    <name type="scientific">Phytophthora sojae (strain P6497)</name>
    <name type="common">Soybean stem and root rot agent</name>
    <name type="synonym">Phytophthora megasperma f. sp. glycines</name>
    <dbReference type="NCBI Taxonomy" id="1094619"/>
    <lineage>
        <taxon>Eukaryota</taxon>
        <taxon>Sar</taxon>
        <taxon>Stramenopiles</taxon>
        <taxon>Oomycota</taxon>
        <taxon>Peronosporomycetes</taxon>
        <taxon>Peronosporales</taxon>
        <taxon>Peronosporaceae</taxon>
        <taxon>Phytophthora</taxon>
    </lineage>
</organism>
<proteinExistence type="predicted"/>
<accession>G5A889</accession>
<keyword evidence="2" id="KW-1185">Reference proteome</keyword>
<dbReference type="InParanoid" id="G5A889"/>
<dbReference type="SUPFAM" id="SSF53098">
    <property type="entry name" value="Ribonuclease H-like"/>
    <property type="match status" value="1"/>
</dbReference>
<dbReference type="RefSeq" id="XP_009536287.1">
    <property type="nucleotide sequence ID" value="XM_009537992.1"/>
</dbReference>